<dbReference type="InterPro" id="IPR036397">
    <property type="entry name" value="RNaseH_sf"/>
</dbReference>
<dbReference type="InterPro" id="IPR036691">
    <property type="entry name" value="Endo/exonu/phosph_ase_sf"/>
</dbReference>
<evidence type="ECO:0008006" key="8">
    <source>
        <dbReference type="Google" id="ProtNLM"/>
    </source>
</evidence>
<feature type="compositionally biased region" description="Polar residues" evidence="3">
    <location>
        <begin position="494"/>
        <end position="508"/>
    </location>
</feature>
<protein>
    <recommendedName>
        <fullName evidence="8">Reverse transcriptase</fullName>
    </recommendedName>
</protein>
<dbReference type="Proteomes" id="UP000829685">
    <property type="component" value="Unassembled WGS sequence"/>
</dbReference>
<evidence type="ECO:0000313" key="7">
    <source>
        <dbReference type="Proteomes" id="UP000829685"/>
    </source>
</evidence>
<name>A0A9P9W7Y0_9PEZI</name>
<reference evidence="6" key="1">
    <citation type="submission" date="2021-03" db="EMBL/GenBank/DDBJ databases">
        <title>Revisited historic fungal species revealed as producer of novel bioactive compounds through whole genome sequencing and comparative genomics.</title>
        <authorList>
            <person name="Vignolle G.A."/>
            <person name="Hochenegger N."/>
            <person name="Mach R.L."/>
            <person name="Mach-Aigner A.R."/>
            <person name="Javad Rahimi M."/>
            <person name="Salim K.A."/>
            <person name="Chan C.M."/>
            <person name="Lim L.B.L."/>
            <person name="Cai F."/>
            <person name="Druzhinina I.S."/>
            <person name="U'Ren J.M."/>
            <person name="Derntl C."/>
        </authorList>
    </citation>
    <scope>NUCLEOTIDE SEQUENCE</scope>
    <source>
        <strain evidence="6">TUCIM 5799</strain>
    </source>
</reference>
<dbReference type="SUPFAM" id="SSF56219">
    <property type="entry name" value="DNase I-like"/>
    <property type="match status" value="1"/>
</dbReference>
<evidence type="ECO:0000256" key="3">
    <source>
        <dbReference type="SAM" id="MobiDB-lite"/>
    </source>
</evidence>
<dbReference type="InterPro" id="IPR002156">
    <property type="entry name" value="RNaseH_domain"/>
</dbReference>
<dbReference type="CDD" id="cd01650">
    <property type="entry name" value="RT_nLTR_like"/>
    <property type="match status" value="1"/>
</dbReference>
<dbReference type="Pfam" id="PF14529">
    <property type="entry name" value="Exo_endo_phos_2"/>
    <property type="match status" value="1"/>
</dbReference>
<dbReference type="GO" id="GO:0004523">
    <property type="term" value="F:RNA-DNA hybrid ribonuclease activity"/>
    <property type="evidence" value="ECO:0007669"/>
    <property type="project" value="InterPro"/>
</dbReference>
<dbReference type="PROSITE" id="PS50878">
    <property type="entry name" value="RT_POL"/>
    <property type="match status" value="1"/>
</dbReference>
<feature type="compositionally biased region" description="Basic and acidic residues" evidence="3">
    <location>
        <begin position="478"/>
        <end position="492"/>
    </location>
</feature>
<accession>A0A9P9W7Y0</accession>
<gene>
    <name evidence="6" type="ORF">JX265_013813</name>
</gene>
<feature type="compositionally biased region" description="Low complexity" evidence="3">
    <location>
        <begin position="7"/>
        <end position="32"/>
    </location>
</feature>
<keyword evidence="2" id="KW-0496">Mitochondrion</keyword>
<evidence type="ECO:0000259" key="4">
    <source>
        <dbReference type="PROSITE" id="PS50878"/>
    </source>
</evidence>
<feature type="region of interest" description="Disordered" evidence="3">
    <location>
        <begin position="1"/>
        <end position="36"/>
    </location>
</feature>
<feature type="domain" description="Reverse transcriptase" evidence="4">
    <location>
        <begin position="992"/>
        <end position="1263"/>
    </location>
</feature>
<dbReference type="InterPro" id="IPR043502">
    <property type="entry name" value="DNA/RNA_pol_sf"/>
</dbReference>
<dbReference type="GO" id="GO:0005739">
    <property type="term" value="C:mitochondrion"/>
    <property type="evidence" value="ECO:0007669"/>
    <property type="project" value="UniProtKB-SubCell"/>
</dbReference>
<feature type="region of interest" description="Disordered" evidence="3">
    <location>
        <begin position="167"/>
        <end position="225"/>
    </location>
</feature>
<keyword evidence="7" id="KW-1185">Reference proteome</keyword>
<dbReference type="Pfam" id="PF00078">
    <property type="entry name" value="RVT_1"/>
    <property type="match status" value="1"/>
</dbReference>
<sequence>MKAKPSGKTAAVSGTAVGGAPRRATGPGPATRARNRFALPEDQTNAASLVIEVEFQPTAHTAAGEELDNLDEDTAGVPLPQADQDQNVTGEAAQETEAAPAHSHCQDHVAALLDGHRHLYEERVKKIEEFARLFDNFINKEEVAVDDILSDITAAVTKAIKEMLGELQPPAPKHKEIKNTTSSRRTYAQAAASNMDHEPTTRNKQGAIRRRQTNGDKASSTRKTTQENRIFIRMEHQQLESFGIKSTLVRRLGLGTQDIRDVTRCATGFAIHPKDKTIPTRILTSHLEITALLNAKKVEGHVVWYHYKIQGCPRRLMSADGLPIEVDETIVSDEVESQTGIRPVRCTLSRSTSEADAETTWLVSFTKEIKRQFRLFAHSMNAYRLYSSPKIVQCGDCFRFHGRNTRCDRRICEHCAEPKHEGVCARPIPRCANCKSPHAATFEKCPARPQVVKGAIQKLTSEQLREVRRVGNRARSKAVNEAKRSLVNRDESSGDTFSDTSNSATGTSDESEATGSSPGGSDSGEEQSVAVPQARGNTCGGQKCAEPTEIALNLADGDDERADVILMQEPWVGTPPKRRMMIKTHPNYNVFSPVDSWDNDVMRPRSLIYVRKHLHAQQLRPYKTRDVTWVKVRGITSVSMYRSGSEPVGVDNILEAWTPPLACVVAGDFNAGDNSWDASNPDYHGGAALAHTMAEHGLDLISEPDVPTHDGGNVLDLAFSDVAMAEAAVADTLHSTSDHETLRIVVPVFKELEKLSRPDRWVVRDEDLPDLVAMVESRLHELPELGHTGLQLDGYARVLCDMIQSSVKIKGKKTGRFRPTAWWNDECRTAVEEYRKAVKGMISQEEKVAARREFRRVVRQAKREYWQALIDGADSPKKMFRIVAWHELSSGLSASPITANGSTYESQLDKAKALRKATLERNNASNNINDPWSVDIQPRTSIHFDLEISLEEVEACTVGSRSTSPGLDGLTVKVLKACWPVIGERVRDLFQTCIANGHHPAPFKVAEVVIIPKPGKKNYSDPGTYRPISLLSCLGKGLERLLARRMAWTVVERGILASQHFGALPKRSATDLVAVLIHDIEQALDQGLVATLVTADVKEAFDAALVGRLVLRMRKQGWPDLLIRWVQSFMTGRSARVRFEDILTETEPLSCGLPQGSPASPILYMLYTEPICRQMGTRRRRFGYADDIAMLSIGRTLQETAQRGTEKLRKLIRWGRENAVEFDPGKTEIMHFSRKKNSDNPTVMHGAVEKTAKAVMRWLGIFLDRKLSFREHVKKWATKANRVANHIRSLCNTVRGLPVDSTRKAVIACVVPVLMHGLEAWYPGVERTDQNGLVWATRVKALLQQMDSVLRTSMRAILPVWRTHPTHILHFEAQIPPAEIIAESIRRRHGLRLGRVDKNHPLVPRLRIQARKDPTRLQRCCQLLPSFPRPQLTRPSFTKAPRRSDKEREEKLFRAWLAERDEQNDLTVYSDGSQIKEHGLARTGWGYSIRKGGTVNEIYRGKGRLHQAEVVDAEVYGAMQGLAAARAIGRHKRIYVCLDNTAVVDGLNGTPLESSQSVFLRFQELAAAHAPGVIVKWIPGHRDIEGNKAADKLAKEGAMMEAASETWPTVAWARRQHKKPTKDSFAEWWEEQDEPRYREVKSYAVVSKGLVSLKRATVHRLLAARSGHGDFAQYHERFEHADANNHCSCGEKKAPEHVFFCRKVQKHRLLPRYAPRAAYLQYLGEESAKWARFVEGTEFYTRICPR</sequence>
<organism evidence="6 7">
    <name type="scientific">Neoarthrinium moseri</name>
    <dbReference type="NCBI Taxonomy" id="1658444"/>
    <lineage>
        <taxon>Eukaryota</taxon>
        <taxon>Fungi</taxon>
        <taxon>Dikarya</taxon>
        <taxon>Ascomycota</taxon>
        <taxon>Pezizomycotina</taxon>
        <taxon>Sordariomycetes</taxon>
        <taxon>Xylariomycetidae</taxon>
        <taxon>Amphisphaeriales</taxon>
        <taxon>Apiosporaceae</taxon>
        <taxon>Neoarthrinium</taxon>
    </lineage>
</organism>
<dbReference type="InterPro" id="IPR005135">
    <property type="entry name" value="Endo/exonuclease/phosphatase"/>
</dbReference>
<dbReference type="Gene3D" id="3.30.420.10">
    <property type="entry name" value="Ribonuclease H-like superfamily/Ribonuclease H"/>
    <property type="match status" value="1"/>
</dbReference>
<dbReference type="Pfam" id="PF00075">
    <property type="entry name" value="RNase_H"/>
    <property type="match status" value="1"/>
</dbReference>
<dbReference type="Gene3D" id="3.60.10.10">
    <property type="entry name" value="Endonuclease/exonuclease/phosphatase"/>
    <property type="match status" value="1"/>
</dbReference>
<comment type="caution">
    <text evidence="6">The sequence shown here is derived from an EMBL/GenBank/DDBJ whole genome shotgun (WGS) entry which is preliminary data.</text>
</comment>
<evidence type="ECO:0000313" key="6">
    <source>
        <dbReference type="EMBL" id="KAI1848311.1"/>
    </source>
</evidence>
<dbReference type="InterPro" id="IPR000477">
    <property type="entry name" value="RT_dom"/>
</dbReference>
<feature type="region of interest" description="Disordered" evidence="3">
    <location>
        <begin position="467"/>
        <end position="543"/>
    </location>
</feature>
<comment type="subcellular location">
    <subcellularLocation>
        <location evidence="1">Mitochondrion</location>
    </subcellularLocation>
</comment>
<dbReference type="CDD" id="cd09276">
    <property type="entry name" value="Rnase_HI_RT_non_LTR"/>
    <property type="match status" value="1"/>
</dbReference>
<evidence type="ECO:0000256" key="1">
    <source>
        <dbReference type="ARBA" id="ARBA00004173"/>
    </source>
</evidence>
<dbReference type="SUPFAM" id="SSF53098">
    <property type="entry name" value="Ribonuclease H-like"/>
    <property type="match status" value="1"/>
</dbReference>
<proteinExistence type="predicted"/>
<dbReference type="SUPFAM" id="SSF56672">
    <property type="entry name" value="DNA/RNA polymerases"/>
    <property type="match status" value="1"/>
</dbReference>
<dbReference type="PANTHER" id="PTHR33481">
    <property type="entry name" value="REVERSE TRANSCRIPTASE"/>
    <property type="match status" value="1"/>
</dbReference>
<dbReference type="GO" id="GO:0003676">
    <property type="term" value="F:nucleic acid binding"/>
    <property type="evidence" value="ECO:0007669"/>
    <property type="project" value="InterPro"/>
</dbReference>
<dbReference type="InterPro" id="IPR012337">
    <property type="entry name" value="RNaseH-like_sf"/>
</dbReference>
<evidence type="ECO:0000259" key="5">
    <source>
        <dbReference type="PROSITE" id="PS50879"/>
    </source>
</evidence>
<dbReference type="EMBL" id="JAFIMR010000086">
    <property type="protein sequence ID" value="KAI1848311.1"/>
    <property type="molecule type" value="Genomic_DNA"/>
</dbReference>
<feature type="domain" description="RNase H type-1" evidence="5">
    <location>
        <begin position="1462"/>
        <end position="1599"/>
    </location>
</feature>
<dbReference type="PANTHER" id="PTHR33481:SF1">
    <property type="entry name" value="ENDONUCLEASE_EXONUCLEASE_PHOSPHATASE DOMAIN-CONTAINING PROTEIN-RELATED"/>
    <property type="match status" value="1"/>
</dbReference>
<dbReference type="PROSITE" id="PS50879">
    <property type="entry name" value="RNASE_H_1"/>
    <property type="match status" value="1"/>
</dbReference>
<evidence type="ECO:0000256" key="2">
    <source>
        <dbReference type="ARBA" id="ARBA00023128"/>
    </source>
</evidence>
<feature type="region of interest" description="Disordered" evidence="3">
    <location>
        <begin position="71"/>
        <end position="91"/>
    </location>
</feature>